<keyword evidence="5" id="KW-1185">Reference proteome</keyword>
<dbReference type="InterPro" id="IPR029526">
    <property type="entry name" value="PGBD"/>
</dbReference>
<evidence type="ECO:0000313" key="4">
    <source>
        <dbReference type="EMBL" id="KAK3764548.1"/>
    </source>
</evidence>
<sequence>MMEREGKAEKERKEESSDGERKEEKWQAASRSIPTTPGGGAMLHVPGSVQGARLVTSDYGEETNHAIQPLVIKIRRYVMASRDFIASNDGLDSDVSLLDDDSDYAPSSESDSGDEIAPSPRKKSKVKSSKKPKEGPKTSRCLFAVDADSEDDIPLAQIRDVIRAKEFEEAEDELIRCLDTPMWANIPFEKPNATFGGSEEIVDEVKEPISYFKALVTDEVVEHMAEQTNLYSVQKDGKSMDTSKVEIDLFIGLYLRMGLMQAYAVRAFWAEETRWERVADFMPRQRFEKLSSTIHFINNMAVTEDEKKNKLFKLRPWLKSLSSSLIKLPQEEYSAVDEIMIPFKGRSSIKQYMRNKPHKWGFKLWGRAGASGTLLEFEVYQGAGNQQSDGSQLSKTTETVLRMTANVPDGKNYKVFADNLFTSLPLVKILKERGIFYTGTVRMNRLKGCSLSSEADLKKTGRGSSDSKVEVNSGIVAVRWYDNRTVDLVSSHVGVEPVSTVVRYDKKQKKNITVPCPEIIKIYNKFMGGVDLHDSLTALYRFPIKSKRWYMYIFFYTTNMMVVNAWLRYRSHAQVLKVRPMRLAEFQGRLATQLVSPKAPVGRPRILSPAPRLSRVHHRSAPPREVRLDGHNHLPEWSQSRERCKAEDCSALSYVKCAKCNKHLCLNKSRNCFARFHTA</sequence>
<feature type="region of interest" description="Disordered" evidence="1">
    <location>
        <begin position="90"/>
        <end position="139"/>
    </location>
</feature>
<dbReference type="Pfam" id="PF13843">
    <property type="entry name" value="DDE_Tnp_1_7"/>
    <property type="match status" value="1"/>
</dbReference>
<dbReference type="PANTHER" id="PTHR47272:SF1">
    <property type="entry name" value="PIGGYBAC TRANSPOSABLE ELEMENT-DERIVED PROTEIN 3-LIKE"/>
    <property type="match status" value="1"/>
</dbReference>
<accession>A0AAE1DCN7</accession>
<feature type="compositionally biased region" description="Basic residues" evidence="1">
    <location>
        <begin position="120"/>
        <end position="130"/>
    </location>
</feature>
<proteinExistence type="predicted"/>
<comment type="caution">
    <text evidence="4">The sequence shown here is derived from an EMBL/GenBank/DDBJ whole genome shotgun (WGS) entry which is preliminary data.</text>
</comment>
<evidence type="ECO:0000256" key="2">
    <source>
        <dbReference type="SAM" id="Phobius"/>
    </source>
</evidence>
<feature type="domain" description="PiggyBac transposable element-derived protein" evidence="3">
    <location>
        <begin position="208"/>
        <end position="566"/>
    </location>
</feature>
<feature type="compositionally biased region" description="Basic and acidic residues" evidence="1">
    <location>
        <begin position="1"/>
        <end position="26"/>
    </location>
</feature>
<feature type="transmembrane region" description="Helical" evidence="2">
    <location>
        <begin position="549"/>
        <end position="567"/>
    </location>
</feature>
<organism evidence="4 5">
    <name type="scientific">Elysia crispata</name>
    <name type="common">lettuce slug</name>
    <dbReference type="NCBI Taxonomy" id="231223"/>
    <lineage>
        <taxon>Eukaryota</taxon>
        <taxon>Metazoa</taxon>
        <taxon>Spiralia</taxon>
        <taxon>Lophotrochozoa</taxon>
        <taxon>Mollusca</taxon>
        <taxon>Gastropoda</taxon>
        <taxon>Heterobranchia</taxon>
        <taxon>Euthyneura</taxon>
        <taxon>Panpulmonata</taxon>
        <taxon>Sacoglossa</taxon>
        <taxon>Placobranchoidea</taxon>
        <taxon>Plakobranchidae</taxon>
        <taxon>Elysia</taxon>
    </lineage>
</organism>
<dbReference type="EMBL" id="JAWDGP010004431">
    <property type="protein sequence ID" value="KAK3764548.1"/>
    <property type="molecule type" value="Genomic_DNA"/>
</dbReference>
<keyword evidence="2" id="KW-0812">Transmembrane</keyword>
<dbReference type="AlphaFoldDB" id="A0AAE1DCN7"/>
<evidence type="ECO:0000313" key="5">
    <source>
        <dbReference type="Proteomes" id="UP001283361"/>
    </source>
</evidence>
<evidence type="ECO:0000259" key="3">
    <source>
        <dbReference type="Pfam" id="PF13843"/>
    </source>
</evidence>
<gene>
    <name evidence="4" type="ORF">RRG08_040569</name>
</gene>
<evidence type="ECO:0000256" key="1">
    <source>
        <dbReference type="SAM" id="MobiDB-lite"/>
    </source>
</evidence>
<feature type="region of interest" description="Disordered" evidence="1">
    <location>
        <begin position="1"/>
        <end position="45"/>
    </location>
</feature>
<name>A0AAE1DCN7_9GAST</name>
<keyword evidence="2" id="KW-0472">Membrane</keyword>
<dbReference type="PANTHER" id="PTHR47272">
    <property type="entry name" value="DDE_TNP_1_7 DOMAIN-CONTAINING PROTEIN"/>
    <property type="match status" value="1"/>
</dbReference>
<protein>
    <recommendedName>
        <fullName evidence="3">PiggyBac transposable element-derived protein domain-containing protein</fullName>
    </recommendedName>
</protein>
<reference evidence="4" key="1">
    <citation type="journal article" date="2023" name="G3 (Bethesda)">
        <title>A reference genome for the long-term kleptoplast-retaining sea slug Elysia crispata morphotype clarki.</title>
        <authorList>
            <person name="Eastman K.E."/>
            <person name="Pendleton A.L."/>
            <person name="Shaikh M.A."/>
            <person name="Suttiyut T."/>
            <person name="Ogas R."/>
            <person name="Tomko P."/>
            <person name="Gavelis G."/>
            <person name="Widhalm J.R."/>
            <person name="Wisecaver J.H."/>
        </authorList>
    </citation>
    <scope>NUCLEOTIDE SEQUENCE</scope>
    <source>
        <strain evidence="4">ECLA1</strain>
    </source>
</reference>
<keyword evidence="2" id="KW-1133">Transmembrane helix</keyword>
<dbReference type="Proteomes" id="UP001283361">
    <property type="component" value="Unassembled WGS sequence"/>
</dbReference>